<dbReference type="Proteomes" id="UP001630127">
    <property type="component" value="Unassembled WGS sequence"/>
</dbReference>
<dbReference type="AlphaFoldDB" id="A0ABD2YAH1"/>
<evidence type="ECO:0008006" key="3">
    <source>
        <dbReference type="Google" id="ProtNLM"/>
    </source>
</evidence>
<dbReference type="EMBL" id="JBJUIK010000014">
    <property type="protein sequence ID" value="KAL3504155.1"/>
    <property type="molecule type" value="Genomic_DNA"/>
</dbReference>
<evidence type="ECO:0000313" key="1">
    <source>
        <dbReference type="EMBL" id="KAL3504155.1"/>
    </source>
</evidence>
<protein>
    <recommendedName>
        <fullName evidence="3">Protein FAR1-RELATED SEQUENCE</fullName>
    </recommendedName>
</protein>
<sequence length="131" mass="15615">MQMVVEKRQGLMIDLNDEFDEDNFSSDSNGDEFVQNLETFEKEWNKFDVLKEEEIMNMTFDSKEKAGEFYNRETKCFNLTNRKREPKAISRVGYNAMFGVKYDYKVQKFVVEKFIALHSHELARKNITPFL</sequence>
<gene>
    <name evidence="1" type="ORF">ACH5RR_033996</name>
</gene>
<organism evidence="1 2">
    <name type="scientific">Cinchona calisaya</name>
    <dbReference type="NCBI Taxonomy" id="153742"/>
    <lineage>
        <taxon>Eukaryota</taxon>
        <taxon>Viridiplantae</taxon>
        <taxon>Streptophyta</taxon>
        <taxon>Embryophyta</taxon>
        <taxon>Tracheophyta</taxon>
        <taxon>Spermatophyta</taxon>
        <taxon>Magnoliopsida</taxon>
        <taxon>eudicotyledons</taxon>
        <taxon>Gunneridae</taxon>
        <taxon>Pentapetalae</taxon>
        <taxon>asterids</taxon>
        <taxon>lamiids</taxon>
        <taxon>Gentianales</taxon>
        <taxon>Rubiaceae</taxon>
        <taxon>Cinchonoideae</taxon>
        <taxon>Cinchoneae</taxon>
        <taxon>Cinchona</taxon>
    </lineage>
</organism>
<comment type="caution">
    <text evidence="1">The sequence shown here is derived from an EMBL/GenBank/DDBJ whole genome shotgun (WGS) entry which is preliminary data.</text>
</comment>
<accession>A0ABD2YAH1</accession>
<reference evidence="1 2" key="1">
    <citation type="submission" date="2024-11" db="EMBL/GenBank/DDBJ databases">
        <title>A near-complete genome assembly of Cinchona calisaya.</title>
        <authorList>
            <person name="Lian D.C."/>
            <person name="Zhao X.W."/>
            <person name="Wei L."/>
        </authorList>
    </citation>
    <scope>NUCLEOTIDE SEQUENCE [LARGE SCALE GENOMIC DNA]</scope>
    <source>
        <tissue evidence="1">Nenye</tissue>
    </source>
</reference>
<proteinExistence type="predicted"/>
<keyword evidence="2" id="KW-1185">Reference proteome</keyword>
<evidence type="ECO:0000313" key="2">
    <source>
        <dbReference type="Proteomes" id="UP001630127"/>
    </source>
</evidence>
<name>A0ABD2YAH1_9GENT</name>